<dbReference type="PANTHER" id="PTHR15704">
    <property type="entry name" value="SUPERKILLER 3 PROTEIN-RELATED"/>
    <property type="match status" value="1"/>
</dbReference>
<evidence type="ECO:0000256" key="4">
    <source>
        <dbReference type="SAM" id="MobiDB-lite"/>
    </source>
</evidence>
<reference evidence="5 6" key="1">
    <citation type="submission" date="2024-09" db="EMBL/GenBank/DDBJ databases">
        <title>Chromosome-scale assembly of Riccia fluitans.</title>
        <authorList>
            <person name="Paukszto L."/>
            <person name="Sawicki J."/>
            <person name="Karawczyk K."/>
            <person name="Piernik-Szablinska J."/>
            <person name="Szczecinska M."/>
            <person name="Mazdziarz M."/>
        </authorList>
    </citation>
    <scope>NUCLEOTIDE SEQUENCE [LARGE SCALE GENOMIC DNA]</scope>
    <source>
        <strain evidence="5">Rf_01</strain>
        <tissue evidence="5">Aerial parts of the thallus</tissue>
    </source>
</reference>
<dbReference type="EMBL" id="JBHFFA010000001">
    <property type="protein sequence ID" value="KAL2650302.1"/>
    <property type="molecule type" value="Genomic_DNA"/>
</dbReference>
<dbReference type="Gene3D" id="1.25.40.10">
    <property type="entry name" value="Tetratricopeptide repeat domain"/>
    <property type="match status" value="5"/>
</dbReference>
<evidence type="ECO:0000256" key="1">
    <source>
        <dbReference type="ARBA" id="ARBA00022737"/>
    </source>
</evidence>
<sequence>MGDEKVSISGALRAAQDALTKRQFQEVVKQCKVVLKQDRNNYDGYILLGSALFQLQQHAQAEKAFRLAVGINTSKMAAWQRLVEIYESTGDNSQLIEACEETRERAQAVGKYERYMEYTQKLASAYAAVADFKKACAVLQELLDNPSTSETVRFEALCGLADAKAALLDKAIQDEYHKRLSQNEPASCSSGRSQEGHPCSGHTTGSLEEDAMLQMEEELADKELSKEVEELLCRTTCQEGPHLERHHELLLRLMLRRIRAARHSSEDIWRTAKSEALQQCSRMMSSYMSMSAFEVAFRFLEDDDGKEMREKLGSTVGASKQLVQDPLIWMGRWFAHTYPGHGIALAAIGYAMHCTSTHPAASLERKRVICEKALRLDDSCVTGWQILAEVHFEQNNYTSAAECVRRGLQAVSRSRVRYGLGLTIAEAKLNLTWGQTYLATQNFFEAETAIKHAAELSKSISGKDGYLLLASADEGLAKLALVQGDVDLACEWLDVVLALNPDSHWALAEQGWLAYQQGDWKKAIRCLEHAVALQPSVASYHFRLGLVYWNAGSSVPELMNKVLAQLLEAVKLDPSQSDVFRLLGHCYNHIFGDAQRAIRCYQKAVTLNCEDEEAGEALCDLLDHGGQEILEEDICKRASQKSRRAFWAWRRLGLLQVLHKEWAEAVPNLQHALRGYVTDGDLWEALGLAYQHLGMLTAALKAYGRAISLGDVPSVFGLLQSGNILLLLGSFEKALEMFQEALKQVPSHVGALCGLGAAVLGRARQCMSIGAFAWSASLVKDALDLLQVSVLICSSVGAFWKLLGDLEVTYAQAVPCEDLASTCADTPQFSPIKSAIDVWYEERLNSLRRARIFYQRALHLSPSQGSLYSDLGMTLDLISFLNPDKASSASSWLAPMTTVCGGLRVEGEKPDLWVTLGMLSKHKGLRQHCFIQALRIDGNHALAWGGLGQLYLKEGQEALAREAFDRARSANPALPLPWAGMAYVHSLVGSTKDLQEAYASCLYAFQLSPTTEVQLGLGVLASRTKQLHAVEVYTAMQQAVHHAPHQPEAHNLKGLSCESRGDFESAIREFHVARILLDLSRDSEDVQFSEKNLAVSANLARALCKARAYRAAIQEYEVLGDLGLFRDDSGALRGYGVALWQKGFGDKAILMARKSMEIELNAESIIGGQALLVKMIYSKSDVKPALVELQTASSEVFSDVKFCLTALAVAALSGDEQTLLSLTDACREALGHDGLLQAQLLLGASKQIAGNLDPKAAIQSLQKALHLFPHSVSLRARLGELLLQSSFGKRAGLIPKCCRLPYSSPQLKSDCAALCSVQAKAACACALCGQLKCFRFSPCNGQRASGSSLIHQLQRWVHTEPGNVEARYHLVLCLMQQARAENFPRNLCKAIHRIAATTVSLLRAENQCEDSHVHALLTAIILEVSMHITDDTASTQLMGYIPELKRLSQLSPWVTLQLARFYAAQKDYRSLQAELSRAGHLLTADDLQGCFAVFELQQRFKVQAVDSSSLEACKKAISRRPLDEQKDWIGLLHLIRVKRFFQDEDFLSAQKAAAEALSFLADNPVLHLLHGTICAMLVSSGTSVEMLPSAVRSLTKAMNFEGAGALPFACIVLCQMQNLKASSKNSELSKWERKLLTEWEAWPPEFRPAELYFQMGLLALKAQGTLVGMAGTAETSWTVRAWMQRAVHLKPDSVLYWSHLGTSRLL</sequence>
<dbReference type="InterPro" id="IPR019734">
    <property type="entry name" value="TPR_rpt"/>
</dbReference>
<dbReference type="SMART" id="SM00028">
    <property type="entry name" value="TPR"/>
    <property type="match status" value="12"/>
</dbReference>
<keyword evidence="1" id="KW-0677">Repeat</keyword>
<dbReference type="Pfam" id="PF13181">
    <property type="entry name" value="TPR_8"/>
    <property type="match status" value="2"/>
</dbReference>
<dbReference type="InterPro" id="IPR011990">
    <property type="entry name" value="TPR-like_helical_dom_sf"/>
</dbReference>
<accession>A0ABD1ZGT6</accession>
<keyword evidence="6" id="KW-1185">Reference proteome</keyword>
<feature type="repeat" description="TPR" evidence="3">
    <location>
        <begin position="504"/>
        <end position="537"/>
    </location>
</feature>
<gene>
    <name evidence="5" type="ORF">R1flu_018430</name>
</gene>
<evidence type="ECO:0008006" key="7">
    <source>
        <dbReference type="Google" id="ProtNLM"/>
    </source>
</evidence>
<feature type="repeat" description="TPR" evidence="3">
    <location>
        <begin position="941"/>
        <end position="974"/>
    </location>
</feature>
<dbReference type="InterPro" id="IPR039226">
    <property type="entry name" value="Ski3/TTC37"/>
</dbReference>
<comment type="caution">
    <text evidence="5">The sequence shown here is derived from an EMBL/GenBank/DDBJ whole genome shotgun (WGS) entry which is preliminary data.</text>
</comment>
<dbReference type="Proteomes" id="UP001605036">
    <property type="component" value="Unassembled WGS sequence"/>
</dbReference>
<keyword evidence="2 3" id="KW-0802">TPR repeat</keyword>
<evidence type="ECO:0000256" key="2">
    <source>
        <dbReference type="ARBA" id="ARBA00022803"/>
    </source>
</evidence>
<proteinExistence type="predicted"/>
<dbReference type="Pfam" id="PF13414">
    <property type="entry name" value="TPR_11"/>
    <property type="match status" value="1"/>
</dbReference>
<feature type="repeat" description="TPR" evidence="3">
    <location>
        <begin position="715"/>
        <end position="748"/>
    </location>
</feature>
<name>A0ABD1ZGT6_9MARC</name>
<dbReference type="PROSITE" id="PS50005">
    <property type="entry name" value="TPR"/>
    <property type="match status" value="3"/>
</dbReference>
<protein>
    <recommendedName>
        <fullName evidence="7">Tetratricopeptide repeat protein 37</fullName>
    </recommendedName>
</protein>
<evidence type="ECO:0000313" key="5">
    <source>
        <dbReference type="EMBL" id="KAL2650302.1"/>
    </source>
</evidence>
<dbReference type="PANTHER" id="PTHR15704:SF7">
    <property type="entry name" value="SUPERKILLER COMPLEX PROTEIN 3"/>
    <property type="match status" value="1"/>
</dbReference>
<feature type="region of interest" description="Disordered" evidence="4">
    <location>
        <begin position="182"/>
        <end position="205"/>
    </location>
</feature>
<dbReference type="SUPFAM" id="SSF48452">
    <property type="entry name" value="TPR-like"/>
    <property type="match status" value="6"/>
</dbReference>
<dbReference type="Pfam" id="PF13432">
    <property type="entry name" value="TPR_16"/>
    <property type="match status" value="1"/>
</dbReference>
<evidence type="ECO:0000313" key="6">
    <source>
        <dbReference type="Proteomes" id="UP001605036"/>
    </source>
</evidence>
<evidence type="ECO:0000256" key="3">
    <source>
        <dbReference type="PROSITE-ProRule" id="PRU00339"/>
    </source>
</evidence>
<organism evidence="5 6">
    <name type="scientific">Riccia fluitans</name>
    <dbReference type="NCBI Taxonomy" id="41844"/>
    <lineage>
        <taxon>Eukaryota</taxon>
        <taxon>Viridiplantae</taxon>
        <taxon>Streptophyta</taxon>
        <taxon>Embryophyta</taxon>
        <taxon>Marchantiophyta</taxon>
        <taxon>Marchantiopsida</taxon>
        <taxon>Marchantiidae</taxon>
        <taxon>Marchantiales</taxon>
        <taxon>Ricciaceae</taxon>
        <taxon>Riccia</taxon>
    </lineage>
</organism>
<feature type="compositionally biased region" description="Polar residues" evidence="4">
    <location>
        <begin position="182"/>
        <end position="193"/>
    </location>
</feature>